<evidence type="ECO:0000256" key="2">
    <source>
        <dbReference type="ARBA" id="ARBA00022857"/>
    </source>
</evidence>
<dbReference type="PRINTS" id="PR00081">
    <property type="entry name" value="GDHRDH"/>
</dbReference>
<dbReference type="PANTHER" id="PTHR43618">
    <property type="entry name" value="7-ALPHA-HYDROXYSTEROID DEHYDROGENASE"/>
    <property type="match status" value="1"/>
</dbReference>
<evidence type="ECO:0008006" key="6">
    <source>
        <dbReference type="Google" id="ProtNLM"/>
    </source>
</evidence>
<keyword evidence="5" id="KW-1185">Reference proteome</keyword>
<dbReference type="AlphaFoldDB" id="W9YFZ5"/>
<dbReference type="eggNOG" id="KOG0725">
    <property type="taxonomic scope" value="Eukaryota"/>
</dbReference>
<dbReference type="CDD" id="cd05233">
    <property type="entry name" value="SDR_c"/>
    <property type="match status" value="1"/>
</dbReference>
<dbReference type="InterPro" id="IPR052178">
    <property type="entry name" value="Sec_Metab_Biosynth_SDR"/>
</dbReference>
<dbReference type="GeneID" id="19159436"/>
<dbReference type="InterPro" id="IPR036291">
    <property type="entry name" value="NAD(P)-bd_dom_sf"/>
</dbReference>
<organism evidence="4 5">
    <name type="scientific">Capronia coronata CBS 617.96</name>
    <dbReference type="NCBI Taxonomy" id="1182541"/>
    <lineage>
        <taxon>Eukaryota</taxon>
        <taxon>Fungi</taxon>
        <taxon>Dikarya</taxon>
        <taxon>Ascomycota</taxon>
        <taxon>Pezizomycotina</taxon>
        <taxon>Eurotiomycetes</taxon>
        <taxon>Chaetothyriomycetidae</taxon>
        <taxon>Chaetothyriales</taxon>
        <taxon>Herpotrichiellaceae</taxon>
        <taxon>Capronia</taxon>
    </lineage>
</organism>
<evidence type="ECO:0000313" key="5">
    <source>
        <dbReference type="Proteomes" id="UP000019484"/>
    </source>
</evidence>
<dbReference type="PANTHER" id="PTHR43618:SF4">
    <property type="entry name" value="SHORT CHAIN DEHYDROGENASE_REDUCTASE FAMILY (AFU_ORTHOLOGUE AFUA_7G04540)"/>
    <property type="match status" value="1"/>
</dbReference>
<keyword evidence="3" id="KW-0560">Oxidoreductase</keyword>
<keyword evidence="2" id="KW-0521">NADP</keyword>
<dbReference type="OrthoDB" id="2898618at2759"/>
<dbReference type="InterPro" id="IPR002347">
    <property type="entry name" value="SDR_fam"/>
</dbReference>
<evidence type="ECO:0000256" key="1">
    <source>
        <dbReference type="ARBA" id="ARBA00006484"/>
    </source>
</evidence>
<evidence type="ECO:0000256" key="3">
    <source>
        <dbReference type="ARBA" id="ARBA00023002"/>
    </source>
</evidence>
<reference evidence="4 5" key="1">
    <citation type="submission" date="2013-03" db="EMBL/GenBank/DDBJ databases">
        <title>The Genome Sequence of Capronia coronata CBS 617.96.</title>
        <authorList>
            <consortium name="The Broad Institute Genomics Platform"/>
            <person name="Cuomo C."/>
            <person name="de Hoog S."/>
            <person name="Gorbushina A."/>
            <person name="Walker B."/>
            <person name="Young S.K."/>
            <person name="Zeng Q."/>
            <person name="Gargeya S."/>
            <person name="Fitzgerald M."/>
            <person name="Haas B."/>
            <person name="Abouelleil A."/>
            <person name="Allen A.W."/>
            <person name="Alvarado L."/>
            <person name="Arachchi H.M."/>
            <person name="Berlin A.M."/>
            <person name="Chapman S.B."/>
            <person name="Gainer-Dewar J."/>
            <person name="Goldberg J."/>
            <person name="Griggs A."/>
            <person name="Gujja S."/>
            <person name="Hansen M."/>
            <person name="Howarth C."/>
            <person name="Imamovic A."/>
            <person name="Ireland A."/>
            <person name="Larimer J."/>
            <person name="McCowan C."/>
            <person name="Murphy C."/>
            <person name="Pearson M."/>
            <person name="Poon T.W."/>
            <person name="Priest M."/>
            <person name="Roberts A."/>
            <person name="Saif S."/>
            <person name="Shea T."/>
            <person name="Sisk P."/>
            <person name="Sykes S."/>
            <person name="Wortman J."/>
            <person name="Nusbaum C."/>
            <person name="Birren B."/>
        </authorList>
    </citation>
    <scope>NUCLEOTIDE SEQUENCE [LARGE SCALE GENOMIC DNA]</scope>
    <source>
        <strain evidence="4 5">CBS 617.96</strain>
    </source>
</reference>
<dbReference type="STRING" id="1182541.W9YFZ5"/>
<comment type="caution">
    <text evidence="4">The sequence shown here is derived from an EMBL/GenBank/DDBJ whole genome shotgun (WGS) entry which is preliminary data.</text>
</comment>
<evidence type="ECO:0000313" key="4">
    <source>
        <dbReference type="EMBL" id="EXJ91443.1"/>
    </source>
</evidence>
<gene>
    <name evidence="4" type="ORF">A1O1_04555</name>
</gene>
<proteinExistence type="inferred from homology"/>
<dbReference type="Pfam" id="PF13561">
    <property type="entry name" value="adh_short_C2"/>
    <property type="match status" value="1"/>
</dbReference>
<dbReference type="EMBL" id="AMWN01000003">
    <property type="protein sequence ID" value="EXJ91443.1"/>
    <property type="molecule type" value="Genomic_DNA"/>
</dbReference>
<dbReference type="RefSeq" id="XP_007723637.1">
    <property type="nucleotide sequence ID" value="XM_007725447.1"/>
</dbReference>
<accession>W9YFZ5</accession>
<dbReference type="SUPFAM" id="SSF51735">
    <property type="entry name" value="NAD(P)-binding Rossmann-fold domains"/>
    <property type="match status" value="1"/>
</dbReference>
<comment type="similarity">
    <text evidence="1">Belongs to the short-chain dehydrogenases/reductases (SDR) family.</text>
</comment>
<dbReference type="HOGENOM" id="CLU_010194_12_0_1"/>
<protein>
    <recommendedName>
        <fullName evidence="6">Gluconate 5-dehydrogenase</fullName>
    </recommendedName>
</protein>
<sequence length="296" mass="31692">MAEFRSSAMFDVTGWRVVVTGGGSGLGRIIAKTFLVNGASSVTLIDILQERLEDAVKEFSSIKKDLGLKGDVHVVQGDVASRDGIASVVSKVRNLGMGIDTLVLAAGIRRVNKKTFSPGLGLSKLVEAVQSLDWDDMEASFRINVFSQYYLTAGLLDLIGESAAKQSGKGSVICFSSVASKHTGQFVPAYQTSKAAVDQLVKIMAAECADLYIRVNAISPGLFPSNMNPMDPKHPDSNMRYAKEMPARRPGTEQEIASTALYLASPAGFYVTGQNIRVDGGRLLVAAGKILVREDE</sequence>
<dbReference type="Proteomes" id="UP000019484">
    <property type="component" value="Unassembled WGS sequence"/>
</dbReference>
<dbReference type="GO" id="GO:0016491">
    <property type="term" value="F:oxidoreductase activity"/>
    <property type="evidence" value="ECO:0007669"/>
    <property type="project" value="UniProtKB-KW"/>
</dbReference>
<dbReference type="Gene3D" id="3.40.50.720">
    <property type="entry name" value="NAD(P)-binding Rossmann-like Domain"/>
    <property type="match status" value="1"/>
</dbReference>
<name>W9YFZ5_9EURO</name>